<dbReference type="GO" id="GO:0098542">
    <property type="term" value="P:defense response to other organism"/>
    <property type="evidence" value="ECO:0007669"/>
    <property type="project" value="InterPro"/>
</dbReference>
<dbReference type="InterPro" id="IPR044839">
    <property type="entry name" value="NDR1-like"/>
</dbReference>
<gene>
    <name evidence="4" type="ORF">PHYPA_011829</name>
    <name evidence="5" type="ORF">PHYPA_011830</name>
</gene>
<dbReference type="Gramene" id="Pp3c8_19930V3.1">
    <property type="protein sequence ID" value="PAC:32963767.CDS.1"/>
    <property type="gene ID" value="Pp3c8_19930"/>
</dbReference>
<dbReference type="Gramene" id="Pp3c8_19930V3.2">
    <property type="protein sequence ID" value="PAC:32963768.CDS.1"/>
    <property type="gene ID" value="Pp3c8_19930"/>
</dbReference>
<evidence type="ECO:0000313" key="4">
    <source>
        <dbReference type="EMBL" id="PNR49932.1"/>
    </source>
</evidence>
<dbReference type="AlphaFoldDB" id="A0A2K1K827"/>
<keyword evidence="2 3" id="KW-0472">Membrane</keyword>
<keyword evidence="3" id="KW-1133">Transmembrane helix</keyword>
<name>A0A2K1K827_PHYPA</name>
<accession>A0A2K1K827</accession>
<keyword evidence="7" id="KW-1185">Reference proteome</keyword>
<dbReference type="EMBL" id="ABEU02000008">
    <property type="protein sequence ID" value="PNR49933.1"/>
    <property type="molecule type" value="Genomic_DNA"/>
</dbReference>
<dbReference type="PaxDb" id="3218-PP1S122_19V6.1"/>
<sequence length="244" mass="27220">MQSPEIVATTQTCEGDQTYMVYIDLPVPIHRRCHECMTSFLRETCSSTCLFVTSCVVFAVVMSIISISAPCHRPPGLSLVTASIRDMAVYQNTTADSPDSPWLVSSDFNLTLSTWSPNTVAGCFTTFRELVVAVRYRGDLILRQEVQLGFSLKPRGKRGLVVRVKGEQASLRQQLGPVLEAELQRNPGQFVVEFYFETRYLIADRRSRWTSFGCQVVATTPQKGSGAGNLLSKRCHNTTCTFRC</sequence>
<dbReference type="InParanoid" id="A0A2K1K827"/>
<dbReference type="PANTHER" id="PTHR31234:SF2">
    <property type="entry name" value="OS05G0199100 PROTEIN"/>
    <property type="match status" value="1"/>
</dbReference>
<dbReference type="EnsemblPlants" id="Pp3c8_19920V3.2">
    <property type="protein sequence ID" value="PAC:32965671.CDS.1"/>
    <property type="gene ID" value="Pp3c8_19920"/>
</dbReference>
<evidence type="ECO:0000313" key="5">
    <source>
        <dbReference type="EMBL" id="PNR49933.1"/>
    </source>
</evidence>
<evidence type="ECO:0000256" key="1">
    <source>
        <dbReference type="ARBA" id="ARBA00004370"/>
    </source>
</evidence>
<reference evidence="4 7" key="1">
    <citation type="journal article" date="2008" name="Science">
        <title>The Physcomitrella genome reveals evolutionary insights into the conquest of land by plants.</title>
        <authorList>
            <person name="Rensing S."/>
            <person name="Lang D."/>
            <person name="Zimmer A."/>
            <person name="Terry A."/>
            <person name="Salamov A."/>
            <person name="Shapiro H."/>
            <person name="Nishiyama T."/>
            <person name="Perroud P.-F."/>
            <person name="Lindquist E."/>
            <person name="Kamisugi Y."/>
            <person name="Tanahashi T."/>
            <person name="Sakakibara K."/>
            <person name="Fujita T."/>
            <person name="Oishi K."/>
            <person name="Shin-I T."/>
            <person name="Kuroki Y."/>
            <person name="Toyoda A."/>
            <person name="Suzuki Y."/>
            <person name="Hashimoto A."/>
            <person name="Yamaguchi K."/>
            <person name="Sugano A."/>
            <person name="Kohara Y."/>
            <person name="Fujiyama A."/>
            <person name="Anterola A."/>
            <person name="Aoki S."/>
            <person name="Ashton N."/>
            <person name="Barbazuk W.B."/>
            <person name="Barker E."/>
            <person name="Bennetzen J."/>
            <person name="Bezanilla M."/>
            <person name="Blankenship R."/>
            <person name="Cho S.H."/>
            <person name="Dutcher S."/>
            <person name="Estelle M."/>
            <person name="Fawcett J.A."/>
            <person name="Gundlach H."/>
            <person name="Hanada K."/>
            <person name="Heyl A."/>
            <person name="Hicks K.A."/>
            <person name="Hugh J."/>
            <person name="Lohr M."/>
            <person name="Mayer K."/>
            <person name="Melkozernov A."/>
            <person name="Murata T."/>
            <person name="Nelson D."/>
            <person name="Pils B."/>
            <person name="Prigge M."/>
            <person name="Reiss B."/>
            <person name="Renner T."/>
            <person name="Rombauts S."/>
            <person name="Rushton P."/>
            <person name="Sanderfoot A."/>
            <person name="Schween G."/>
            <person name="Shiu S.-H."/>
            <person name="Stueber K."/>
            <person name="Theodoulou F.L."/>
            <person name="Tu H."/>
            <person name="Van de Peer Y."/>
            <person name="Verrier P.J."/>
            <person name="Waters E."/>
            <person name="Wood A."/>
            <person name="Yang L."/>
            <person name="Cove D."/>
            <person name="Cuming A."/>
            <person name="Hasebe M."/>
            <person name="Lucas S."/>
            <person name="Mishler D.B."/>
            <person name="Reski R."/>
            <person name="Grigoriev I."/>
            <person name="Quatrano R.S."/>
            <person name="Boore J.L."/>
        </authorList>
    </citation>
    <scope>NUCLEOTIDE SEQUENCE [LARGE SCALE GENOMIC DNA]</scope>
    <source>
        <strain evidence="6 7">cv. Gransden 2004</strain>
    </source>
</reference>
<protein>
    <submittedName>
        <fullName evidence="4 6">Uncharacterized protein</fullName>
    </submittedName>
</protein>
<dbReference type="EMBL" id="ABEU02000008">
    <property type="protein sequence ID" value="PNR49932.1"/>
    <property type="molecule type" value="Genomic_DNA"/>
</dbReference>
<evidence type="ECO:0000256" key="3">
    <source>
        <dbReference type="SAM" id="Phobius"/>
    </source>
</evidence>
<dbReference type="PANTHER" id="PTHR31234">
    <property type="entry name" value="LATE EMBRYOGENESIS ABUNDANT (LEA) HYDROXYPROLINE-RICH GLYCOPROTEIN FAMILY"/>
    <property type="match status" value="1"/>
</dbReference>
<dbReference type="Gramene" id="Pp3c8_19920V3.2">
    <property type="protein sequence ID" value="PAC:32965671.CDS.1"/>
    <property type="gene ID" value="Pp3c8_19920"/>
</dbReference>
<dbReference type="Gramene" id="Pp3c8_19920V3.1">
    <property type="protein sequence ID" value="PAC:32965670.CDS.1"/>
    <property type="gene ID" value="Pp3c8_19920"/>
</dbReference>
<dbReference type="EnsemblPlants" id="Pp3c8_19920V3.1">
    <property type="protein sequence ID" value="PAC:32965670.CDS.1"/>
    <property type="gene ID" value="Pp3c8_19920"/>
</dbReference>
<evidence type="ECO:0000313" key="6">
    <source>
        <dbReference type="EnsemblPlants" id="PAC:32963767.CDS.1"/>
    </source>
</evidence>
<reference evidence="4 7" key="2">
    <citation type="journal article" date="2018" name="Plant J.">
        <title>The Physcomitrella patens chromosome-scale assembly reveals moss genome structure and evolution.</title>
        <authorList>
            <person name="Lang D."/>
            <person name="Ullrich K.K."/>
            <person name="Murat F."/>
            <person name="Fuchs J."/>
            <person name="Jenkins J."/>
            <person name="Haas F.B."/>
            <person name="Piednoel M."/>
            <person name="Gundlach H."/>
            <person name="Van Bel M."/>
            <person name="Meyberg R."/>
            <person name="Vives C."/>
            <person name="Morata J."/>
            <person name="Symeonidi A."/>
            <person name="Hiss M."/>
            <person name="Muchero W."/>
            <person name="Kamisugi Y."/>
            <person name="Saleh O."/>
            <person name="Blanc G."/>
            <person name="Decker E.L."/>
            <person name="van Gessel N."/>
            <person name="Grimwood J."/>
            <person name="Hayes R.D."/>
            <person name="Graham S.W."/>
            <person name="Gunter L.E."/>
            <person name="McDaniel S.F."/>
            <person name="Hoernstein S.N.W."/>
            <person name="Larsson A."/>
            <person name="Li F.W."/>
            <person name="Perroud P.F."/>
            <person name="Phillips J."/>
            <person name="Ranjan P."/>
            <person name="Rokshar D.S."/>
            <person name="Rothfels C.J."/>
            <person name="Schneider L."/>
            <person name="Shu S."/>
            <person name="Stevenson D.W."/>
            <person name="Thummler F."/>
            <person name="Tillich M."/>
            <person name="Villarreal Aguilar J.C."/>
            <person name="Widiez T."/>
            <person name="Wong G.K."/>
            <person name="Wymore A."/>
            <person name="Zhang Y."/>
            <person name="Zimmer A.D."/>
            <person name="Quatrano R.S."/>
            <person name="Mayer K.F.X."/>
            <person name="Goodstein D."/>
            <person name="Casacuberta J.M."/>
            <person name="Vandepoele K."/>
            <person name="Reski R."/>
            <person name="Cuming A.C."/>
            <person name="Tuskan G.A."/>
            <person name="Maumus F."/>
            <person name="Salse J."/>
            <person name="Schmutz J."/>
            <person name="Rensing S.A."/>
        </authorList>
    </citation>
    <scope>NUCLEOTIDE SEQUENCE [LARGE SCALE GENOMIC DNA]</scope>
    <source>
        <strain evidence="6 7">cv. Gransden 2004</strain>
    </source>
</reference>
<organism evidence="4">
    <name type="scientific">Physcomitrium patens</name>
    <name type="common">Spreading-leaved earth moss</name>
    <name type="synonym">Physcomitrella patens</name>
    <dbReference type="NCBI Taxonomy" id="3218"/>
    <lineage>
        <taxon>Eukaryota</taxon>
        <taxon>Viridiplantae</taxon>
        <taxon>Streptophyta</taxon>
        <taxon>Embryophyta</taxon>
        <taxon>Bryophyta</taxon>
        <taxon>Bryophytina</taxon>
        <taxon>Bryopsida</taxon>
        <taxon>Funariidae</taxon>
        <taxon>Funariales</taxon>
        <taxon>Funariaceae</taxon>
        <taxon>Physcomitrium</taxon>
    </lineage>
</organism>
<feature type="transmembrane region" description="Helical" evidence="3">
    <location>
        <begin position="49"/>
        <end position="69"/>
    </location>
</feature>
<comment type="subcellular location">
    <subcellularLocation>
        <location evidence="1">Membrane</location>
    </subcellularLocation>
</comment>
<dbReference type="Proteomes" id="UP000006727">
    <property type="component" value="Chromosome 8"/>
</dbReference>
<keyword evidence="3" id="KW-0812">Transmembrane</keyword>
<dbReference type="EnsemblPlants" id="Pp3c8_19930V3.1">
    <property type="protein sequence ID" value="PAC:32963767.CDS.1"/>
    <property type="gene ID" value="Pp3c8_19930"/>
</dbReference>
<proteinExistence type="predicted"/>
<dbReference type="GO" id="GO:0016020">
    <property type="term" value="C:membrane"/>
    <property type="evidence" value="ECO:0007669"/>
    <property type="project" value="UniProtKB-SubCell"/>
</dbReference>
<evidence type="ECO:0000313" key="7">
    <source>
        <dbReference type="Proteomes" id="UP000006727"/>
    </source>
</evidence>
<reference evidence="6" key="3">
    <citation type="submission" date="2020-12" db="UniProtKB">
        <authorList>
            <consortium name="EnsemblPlants"/>
        </authorList>
    </citation>
    <scope>IDENTIFICATION</scope>
</reference>
<evidence type="ECO:0000256" key="2">
    <source>
        <dbReference type="ARBA" id="ARBA00023136"/>
    </source>
</evidence>
<dbReference type="EnsemblPlants" id="Pp3c8_19930V3.2">
    <property type="protein sequence ID" value="PAC:32963768.CDS.1"/>
    <property type="gene ID" value="Pp3c8_19930"/>
</dbReference>